<feature type="domain" description="Metallo-beta-lactamase" evidence="5">
    <location>
        <begin position="95"/>
        <end position="253"/>
    </location>
</feature>
<organism evidence="6 7">
    <name type="scientific">Roseibacillus ishigakijimensis</name>
    <dbReference type="NCBI Taxonomy" id="454146"/>
    <lineage>
        <taxon>Bacteria</taxon>
        <taxon>Pseudomonadati</taxon>
        <taxon>Verrucomicrobiota</taxon>
        <taxon>Verrucomicrobiia</taxon>
        <taxon>Verrucomicrobiales</taxon>
        <taxon>Verrucomicrobiaceae</taxon>
        <taxon>Roseibacillus</taxon>
    </lineage>
</organism>
<dbReference type="InterPro" id="IPR036866">
    <property type="entry name" value="RibonucZ/Hydroxyglut_hydro"/>
</dbReference>
<comment type="caution">
    <text evidence="6">The sequence shown here is derived from an EMBL/GenBank/DDBJ whole genome shotgun (WGS) entry which is preliminary data.</text>
</comment>
<keyword evidence="2" id="KW-0479">Metal-binding</keyword>
<evidence type="ECO:0000313" key="7">
    <source>
        <dbReference type="Proteomes" id="UP000604083"/>
    </source>
</evidence>
<dbReference type="AlphaFoldDB" id="A0A934VMZ6"/>
<protein>
    <submittedName>
        <fullName evidence="6">MBL fold metallo-hydrolase</fullName>
    </submittedName>
</protein>
<dbReference type="Gene3D" id="3.60.15.10">
    <property type="entry name" value="Ribonuclease Z/Hydroxyacylglutathione hydrolase-like"/>
    <property type="match status" value="1"/>
</dbReference>
<comment type="cofactor">
    <cofactor evidence="1">
        <name>Zn(2+)</name>
        <dbReference type="ChEBI" id="CHEBI:29105"/>
    </cofactor>
</comment>
<sequence length="273" mass="30094">MATIPLEDNFEDVLGKAMRGTGMSRGVLSFLSGVEEDVIEKLEDGELDEDALRKVACPLALDGETLVERAKNAWQPAAVEMEGLRQFETPYRDFSVNCYLIWDPHTMEAALFDTGTTVEDAYSLVQALGLEVKQLFITHTHHDHILAASKVKRWGGITARSHNREPLAETERFQVGEEFRIGGLKVSTRLTWGHSPAGITYVVEGLERPVAIVGDALFAQSMGGGVVSYQAALETNRKEIFTLSDNTIVCPGHGPMSTVGEEKAHNPFYPEFK</sequence>
<proteinExistence type="predicted"/>
<dbReference type="SUPFAM" id="SSF56281">
    <property type="entry name" value="Metallo-hydrolase/oxidoreductase"/>
    <property type="match status" value="1"/>
</dbReference>
<dbReference type="EMBL" id="JAENIO010000032">
    <property type="protein sequence ID" value="MBK1834782.1"/>
    <property type="molecule type" value="Genomic_DNA"/>
</dbReference>
<dbReference type="GO" id="GO:0016787">
    <property type="term" value="F:hydrolase activity"/>
    <property type="evidence" value="ECO:0007669"/>
    <property type="project" value="UniProtKB-KW"/>
</dbReference>
<evidence type="ECO:0000259" key="5">
    <source>
        <dbReference type="SMART" id="SM00849"/>
    </source>
</evidence>
<accession>A0A934VMZ6</accession>
<dbReference type="PANTHER" id="PTHR46233:SF3">
    <property type="entry name" value="HYDROXYACYLGLUTATHIONE HYDROLASE GLOC"/>
    <property type="match status" value="1"/>
</dbReference>
<dbReference type="InterPro" id="IPR001279">
    <property type="entry name" value="Metallo-B-lactamas"/>
</dbReference>
<dbReference type="SMART" id="SM00849">
    <property type="entry name" value="Lactamase_B"/>
    <property type="match status" value="1"/>
</dbReference>
<dbReference type="Proteomes" id="UP000604083">
    <property type="component" value="Unassembled WGS sequence"/>
</dbReference>
<dbReference type="Pfam" id="PF00753">
    <property type="entry name" value="Lactamase_B"/>
    <property type="match status" value="1"/>
</dbReference>
<evidence type="ECO:0000256" key="4">
    <source>
        <dbReference type="ARBA" id="ARBA00022833"/>
    </source>
</evidence>
<dbReference type="PANTHER" id="PTHR46233">
    <property type="entry name" value="HYDROXYACYLGLUTATHIONE HYDROLASE GLOC"/>
    <property type="match status" value="1"/>
</dbReference>
<keyword evidence="3" id="KW-0378">Hydrolase</keyword>
<evidence type="ECO:0000256" key="1">
    <source>
        <dbReference type="ARBA" id="ARBA00001947"/>
    </source>
</evidence>
<dbReference type="RefSeq" id="WP_200392217.1">
    <property type="nucleotide sequence ID" value="NZ_JAENIO010000032.1"/>
</dbReference>
<evidence type="ECO:0000256" key="3">
    <source>
        <dbReference type="ARBA" id="ARBA00022801"/>
    </source>
</evidence>
<keyword evidence="7" id="KW-1185">Reference proteome</keyword>
<keyword evidence="4" id="KW-0862">Zinc</keyword>
<gene>
    <name evidence="6" type="ORF">JIN78_11980</name>
</gene>
<reference evidence="6" key="1">
    <citation type="submission" date="2021-01" db="EMBL/GenBank/DDBJ databases">
        <title>Modified the classification status of verrucomicrobia.</title>
        <authorList>
            <person name="Feng X."/>
        </authorList>
    </citation>
    <scope>NUCLEOTIDE SEQUENCE</scope>
    <source>
        <strain evidence="6">KCTC 12986</strain>
    </source>
</reference>
<evidence type="ECO:0000256" key="2">
    <source>
        <dbReference type="ARBA" id="ARBA00022723"/>
    </source>
</evidence>
<dbReference type="InterPro" id="IPR051453">
    <property type="entry name" value="MBL_Glyoxalase_II"/>
</dbReference>
<evidence type="ECO:0000313" key="6">
    <source>
        <dbReference type="EMBL" id="MBK1834782.1"/>
    </source>
</evidence>
<dbReference type="GO" id="GO:0046872">
    <property type="term" value="F:metal ion binding"/>
    <property type="evidence" value="ECO:0007669"/>
    <property type="project" value="UniProtKB-KW"/>
</dbReference>
<name>A0A934VMZ6_9BACT</name>